<evidence type="ECO:0008006" key="9">
    <source>
        <dbReference type="Google" id="ProtNLM"/>
    </source>
</evidence>
<keyword evidence="1" id="KW-0805">Transcription regulation</keyword>
<evidence type="ECO:0000256" key="1">
    <source>
        <dbReference type="ARBA" id="ARBA00023015"/>
    </source>
</evidence>
<evidence type="ECO:0000313" key="8">
    <source>
        <dbReference type="Proteomes" id="UP000223060"/>
    </source>
</evidence>
<evidence type="ECO:0000256" key="2">
    <source>
        <dbReference type="ARBA" id="ARBA00023125"/>
    </source>
</evidence>
<dbReference type="SUPFAM" id="SSF46785">
    <property type="entry name" value="Winged helix' DNA-binding domain"/>
    <property type="match status" value="1"/>
</dbReference>
<dbReference type="Pfam" id="PF00027">
    <property type="entry name" value="cNMP_binding"/>
    <property type="match status" value="1"/>
</dbReference>
<accession>A0A1S7FY61</accession>
<dbReference type="KEGG" id="lwi:UE46_15920"/>
<keyword evidence="2" id="KW-0238">DNA-binding</keyword>
<dbReference type="GO" id="GO:0006355">
    <property type="term" value="P:regulation of DNA-templated transcription"/>
    <property type="evidence" value="ECO:0007669"/>
    <property type="project" value="InterPro"/>
</dbReference>
<evidence type="ECO:0000256" key="3">
    <source>
        <dbReference type="ARBA" id="ARBA00023159"/>
    </source>
</evidence>
<organism evidence="7 8">
    <name type="scientific">Listeria weihenstephanensis</name>
    <dbReference type="NCBI Taxonomy" id="1006155"/>
    <lineage>
        <taxon>Bacteria</taxon>
        <taxon>Bacillati</taxon>
        <taxon>Bacillota</taxon>
        <taxon>Bacilli</taxon>
        <taxon>Bacillales</taxon>
        <taxon>Listeriaceae</taxon>
        <taxon>Listeria</taxon>
    </lineage>
</organism>
<evidence type="ECO:0000313" key="7">
    <source>
        <dbReference type="EMBL" id="AQY52351.1"/>
    </source>
</evidence>
<reference evidence="8" key="1">
    <citation type="submission" date="2015-03" db="EMBL/GenBank/DDBJ databases">
        <authorList>
            <person name="Ferrari E."/>
            <person name="Walter M.C."/>
            <person name="Huptas C."/>
            <person name="Scherer S."/>
            <person name="Mueller-Herbst S."/>
        </authorList>
    </citation>
    <scope>NUCLEOTIDE SEQUENCE [LARGE SCALE GENOMIC DNA]</scope>
    <source>
        <strain evidence="8">LWP01</strain>
    </source>
</reference>
<dbReference type="Gene3D" id="2.60.120.10">
    <property type="entry name" value="Jelly Rolls"/>
    <property type="match status" value="1"/>
</dbReference>
<proteinExistence type="predicted"/>
<dbReference type="InterPro" id="IPR036390">
    <property type="entry name" value="WH_DNA-bd_sf"/>
</dbReference>
<dbReference type="PROSITE" id="PS51063">
    <property type="entry name" value="HTH_CRP_2"/>
    <property type="match status" value="1"/>
</dbReference>
<dbReference type="SMART" id="SM00100">
    <property type="entry name" value="cNMP"/>
    <property type="match status" value="1"/>
</dbReference>
<dbReference type="InterPro" id="IPR012318">
    <property type="entry name" value="HTH_CRP"/>
</dbReference>
<dbReference type="EMBL" id="CP011102">
    <property type="protein sequence ID" value="AQY52351.1"/>
    <property type="molecule type" value="Genomic_DNA"/>
</dbReference>
<keyword evidence="4" id="KW-0804">Transcription</keyword>
<dbReference type="AlphaFoldDB" id="A0A1S7FY61"/>
<dbReference type="SUPFAM" id="SSF51206">
    <property type="entry name" value="cAMP-binding domain-like"/>
    <property type="match status" value="1"/>
</dbReference>
<dbReference type="PROSITE" id="PS50042">
    <property type="entry name" value="CNMP_BINDING_3"/>
    <property type="match status" value="1"/>
</dbReference>
<evidence type="ECO:0000259" key="6">
    <source>
        <dbReference type="PROSITE" id="PS51063"/>
    </source>
</evidence>
<dbReference type="InterPro" id="IPR018490">
    <property type="entry name" value="cNMP-bd_dom_sf"/>
</dbReference>
<dbReference type="InterPro" id="IPR000595">
    <property type="entry name" value="cNMP-bd_dom"/>
</dbReference>
<evidence type="ECO:0000259" key="5">
    <source>
        <dbReference type="PROSITE" id="PS50042"/>
    </source>
</evidence>
<protein>
    <recommendedName>
        <fullName evidence="9">Crp/Fnr family transcriptional regulator</fullName>
    </recommendedName>
</protein>
<feature type="domain" description="Cyclic nucleotide-binding" evidence="5">
    <location>
        <begin position="25"/>
        <end position="116"/>
    </location>
</feature>
<gene>
    <name evidence="7" type="ORF">UE46_15920</name>
</gene>
<dbReference type="CDD" id="cd00038">
    <property type="entry name" value="CAP_ED"/>
    <property type="match status" value="1"/>
</dbReference>
<keyword evidence="8" id="KW-1185">Reference proteome</keyword>
<dbReference type="Proteomes" id="UP000223060">
    <property type="component" value="Chromosome"/>
</dbReference>
<feature type="domain" description="HTH crp-type" evidence="6">
    <location>
        <begin position="146"/>
        <end position="219"/>
    </location>
</feature>
<keyword evidence="3" id="KW-0010">Activator</keyword>
<name>A0A1S7FY61_9LIST</name>
<sequence>MVYISSDTSLDGIIKELQTNAYGDNLVQEVTFDKGQQIIAPGKTNNALYIINSGISITTQTMKDSLKPVISFLTDGDIIGLESFFRKNESVVMTQATTLTGLRATKIDMEYLLNYLANRPSFMEYFANLMTEQLYDLYERYMQLMLGREERFVNSLYDIANKLGVSVDEGVEIPSVINTKLIGAYCNVDRNFIPKQLKKMMQEGQISVDDKSIVIKSIRTNRNIQS</sequence>
<dbReference type="InterPro" id="IPR014710">
    <property type="entry name" value="RmlC-like_jellyroll"/>
</dbReference>
<evidence type="ECO:0000256" key="4">
    <source>
        <dbReference type="ARBA" id="ARBA00023163"/>
    </source>
</evidence>
<dbReference type="GO" id="GO:0003677">
    <property type="term" value="F:DNA binding"/>
    <property type="evidence" value="ECO:0007669"/>
    <property type="project" value="UniProtKB-KW"/>
</dbReference>